<dbReference type="PROSITE" id="PS00723">
    <property type="entry name" value="POLYPRENYL_SYNTHASE_1"/>
    <property type="match status" value="1"/>
</dbReference>
<keyword evidence="4" id="KW-0460">Magnesium</keyword>
<evidence type="ECO:0000313" key="6">
    <source>
        <dbReference type="Proteomes" id="UP000292402"/>
    </source>
</evidence>
<dbReference type="Gene3D" id="1.10.600.10">
    <property type="entry name" value="Farnesyl Diphosphate Synthase"/>
    <property type="match status" value="2"/>
</dbReference>
<dbReference type="InterPro" id="IPR033749">
    <property type="entry name" value="Polyprenyl_synt_CS"/>
</dbReference>
<dbReference type="GO" id="GO:0004311">
    <property type="term" value="F:geranylgeranyl diphosphate synthase activity"/>
    <property type="evidence" value="ECO:0007669"/>
    <property type="project" value="UniProtKB-EC"/>
</dbReference>
<evidence type="ECO:0000256" key="2">
    <source>
        <dbReference type="ARBA" id="ARBA00022679"/>
    </source>
</evidence>
<dbReference type="GO" id="GO:0008299">
    <property type="term" value="P:isoprenoid biosynthetic process"/>
    <property type="evidence" value="ECO:0007669"/>
    <property type="project" value="InterPro"/>
</dbReference>
<name>A0A4Q4M684_9PLEO</name>
<dbReference type="Proteomes" id="UP000292402">
    <property type="component" value="Unassembled WGS sequence"/>
</dbReference>
<dbReference type="SUPFAM" id="SSF48576">
    <property type="entry name" value="Terpenoid synthases"/>
    <property type="match status" value="2"/>
</dbReference>
<reference evidence="6" key="1">
    <citation type="journal article" date="2019" name="bioRxiv">
        <title>Genomics, evolutionary history and diagnostics of the Alternaria alternata species group including apple and Asian pear pathotypes.</title>
        <authorList>
            <person name="Armitage A.D."/>
            <person name="Cockerton H.M."/>
            <person name="Sreenivasaprasad S."/>
            <person name="Woodhall J.W."/>
            <person name="Lane C.R."/>
            <person name="Harrison R.J."/>
            <person name="Clarkson J.P."/>
        </authorList>
    </citation>
    <scope>NUCLEOTIDE SEQUENCE [LARGE SCALE GENOMIC DNA]</scope>
    <source>
        <strain evidence="6">FERA 1082</strain>
    </source>
</reference>
<keyword evidence="3" id="KW-0479">Metal-binding</keyword>
<dbReference type="GO" id="GO:0043386">
    <property type="term" value="P:mycotoxin biosynthetic process"/>
    <property type="evidence" value="ECO:0007669"/>
    <property type="project" value="UniProtKB-ARBA"/>
</dbReference>
<dbReference type="InterPro" id="IPR008949">
    <property type="entry name" value="Isoprenoid_synthase_dom_sf"/>
</dbReference>
<dbReference type="SFLD" id="SFLDS00005">
    <property type="entry name" value="Isoprenoid_Synthase_Type_I"/>
    <property type="match status" value="1"/>
</dbReference>
<evidence type="ECO:0000256" key="4">
    <source>
        <dbReference type="ARBA" id="ARBA00022842"/>
    </source>
</evidence>
<keyword evidence="2" id="KW-0808">Transferase</keyword>
<evidence type="ECO:0000256" key="3">
    <source>
        <dbReference type="ARBA" id="ARBA00022723"/>
    </source>
</evidence>
<dbReference type="EC" id="2.5.1.29" evidence="1"/>
<accession>A0A4Q4M684</accession>
<protein>
    <recommendedName>
        <fullName evidence="1">geranylgeranyl diphosphate synthase</fullName>
        <ecNumber evidence="1">2.5.1.29</ecNumber>
    </recommendedName>
</protein>
<evidence type="ECO:0000313" key="5">
    <source>
        <dbReference type="EMBL" id="RYN42204.1"/>
    </source>
</evidence>
<dbReference type="GO" id="GO:0046872">
    <property type="term" value="F:metal ion binding"/>
    <property type="evidence" value="ECO:0007669"/>
    <property type="project" value="UniProtKB-KW"/>
</dbReference>
<dbReference type="GO" id="GO:0046165">
    <property type="term" value="P:alcohol biosynthetic process"/>
    <property type="evidence" value="ECO:0007669"/>
    <property type="project" value="UniProtKB-ARBA"/>
</dbReference>
<organism evidence="5 6">
    <name type="scientific">Alternaria tenuissima</name>
    <dbReference type="NCBI Taxonomy" id="119927"/>
    <lineage>
        <taxon>Eukaryota</taxon>
        <taxon>Fungi</taxon>
        <taxon>Dikarya</taxon>
        <taxon>Ascomycota</taxon>
        <taxon>Pezizomycotina</taxon>
        <taxon>Dothideomycetes</taxon>
        <taxon>Pleosporomycetidae</taxon>
        <taxon>Pleosporales</taxon>
        <taxon>Pleosporineae</taxon>
        <taxon>Pleosporaceae</taxon>
        <taxon>Alternaria</taxon>
        <taxon>Alternaria sect. Alternaria</taxon>
        <taxon>Alternaria alternata complex</taxon>
    </lineage>
</organism>
<dbReference type="PANTHER" id="PTHR12001:SF72">
    <property type="entry name" value="THIJ_PFPI FAMILY PROTEIN (AFU_ORTHOLOGUE AFUA_3G01210)-RELATED"/>
    <property type="match status" value="1"/>
</dbReference>
<dbReference type="Pfam" id="PF19086">
    <property type="entry name" value="Terpene_syn_C_2"/>
    <property type="match status" value="1"/>
</dbReference>
<dbReference type="AlphaFoldDB" id="A0A4Q4M684"/>
<gene>
    <name evidence="5" type="ORF">AA0114_g10577</name>
</gene>
<sequence length="705" mass="80625">MASNGLQDYADFSLPIPPNRYIDDPEYFCRFHPRVHKETQASDDATVQCQIDVFGRANVGFVKGCLSLRSGGWTSLTYPYCLPERLALVSYINEVAFFQNDVDFWLPFDPDTKCCDSSVSVGGRKKAVDPGWQNRHTQVFAKIAIQLVDTDSQLGNLVIQGLQTWKRGEAMMEEEIRYQNLTQYLSDRLVDNAFEFLFAVARFGSNFSLTKEEEKLIEPVLKPYYEIMILTNDYFSWETEYTTFLRSNEKVVVRNAVPLFMEWYSMSCQEAKVALKEKIKSLEDDYCALKAEFFSQYQIPGSSPAIMRWFEILEGVLAGNIFWSKTCPRYNTAFGSEYKQYLAQRINEGAYFFNSSTESSAIISNDILKISKLNLSGQGVTDSECGMGSMGRTKPSLFTCERLPPLDQSVIEYPSRYIASLPSKEIWHTFIDALNTWYQVPQHHLTIIRTVITQLHSSSLMLDDIQDHSPLRRGHPAAHRVYGIGQTVNSAYFQCADALRQIQKISSDSVLVFTEELMALQIGQGADMYWTYHSITPTEEEYLQTVDSKTTALFRMASRLLQGQATMNRCMDMEEFLTLFGRYIQIRNDYQNLESSKNTKNQGFCSDFDGGKYSLPLIHASKLGSPEINAILQQRKRTESLTTDLKIVLLSELKAKGSLAYTLQVLQNLERAIKEELQSLESEAEIKNWLLWRILQQMSLDNHHG</sequence>
<dbReference type="PANTHER" id="PTHR12001">
    <property type="entry name" value="GERANYLGERANYL PYROPHOSPHATE SYNTHASE"/>
    <property type="match status" value="1"/>
</dbReference>
<dbReference type="InterPro" id="IPR000092">
    <property type="entry name" value="Polyprenyl_synt"/>
</dbReference>
<dbReference type="Pfam" id="PF00348">
    <property type="entry name" value="polyprenyl_synt"/>
    <property type="match status" value="1"/>
</dbReference>
<dbReference type="EMBL" id="PDXA01000048">
    <property type="protein sequence ID" value="RYN42204.1"/>
    <property type="molecule type" value="Genomic_DNA"/>
</dbReference>
<evidence type="ECO:0000256" key="1">
    <source>
        <dbReference type="ARBA" id="ARBA00012382"/>
    </source>
</evidence>
<comment type="caution">
    <text evidence="5">The sequence shown here is derived from an EMBL/GenBank/DDBJ whole genome shotgun (WGS) entry which is preliminary data.</text>
</comment>
<proteinExistence type="predicted"/>